<evidence type="ECO:0000313" key="1">
    <source>
        <dbReference type="EMBL" id="MDV5390780.1"/>
    </source>
</evidence>
<dbReference type="RefSeq" id="WP_317519851.1">
    <property type="nucleotide sequence ID" value="NZ_JASGOQ010000001.1"/>
</dbReference>
<sequence length="88" mass="9705">MNTYLVAEHMLSTGRHYTAAQLGAELGISATEASAKLWNVRNSQKYQCECTNLPNRTVKVLAIKGRANSKKALWDLVLFNKPIGKEAA</sequence>
<dbReference type="AlphaFoldDB" id="A0AAE4PYI1"/>
<comment type="caution">
    <text evidence="1">The sequence shown here is derived from an EMBL/GenBank/DDBJ whole genome shotgun (WGS) entry which is preliminary data.</text>
</comment>
<reference evidence="1" key="1">
    <citation type="submission" date="2023-05" db="EMBL/GenBank/DDBJ databases">
        <title>Colonisation of extended spectrum b-lactamase- and carbapenemase-producing bacteria on hospital surfaces from low- and middle-income countries.</title>
        <authorList>
            <person name="Nieto-Rosado M."/>
            <person name="Sands K."/>
            <person name="Iregbu K."/>
            <person name="Zahra R."/>
            <person name="Mazarati J.B."/>
            <person name="Mehtar S."/>
            <person name="Barnards-Group B."/>
            <person name="Walsh T.R."/>
        </authorList>
    </citation>
    <scope>NUCLEOTIDE SEQUENCE</scope>
    <source>
        <strain evidence="1">PP-E493</strain>
    </source>
</reference>
<name>A0AAE4PYI1_9GAMM</name>
<gene>
    <name evidence="1" type="ORF">QM089_11040</name>
</gene>
<proteinExistence type="predicted"/>
<organism evidence="1 2">
    <name type="scientific">Shewanella xiamenensis</name>
    <dbReference type="NCBI Taxonomy" id="332186"/>
    <lineage>
        <taxon>Bacteria</taxon>
        <taxon>Pseudomonadati</taxon>
        <taxon>Pseudomonadota</taxon>
        <taxon>Gammaproteobacteria</taxon>
        <taxon>Alteromonadales</taxon>
        <taxon>Shewanellaceae</taxon>
        <taxon>Shewanella</taxon>
    </lineage>
</organism>
<accession>A0AAE4PYI1</accession>
<evidence type="ECO:0000313" key="2">
    <source>
        <dbReference type="Proteomes" id="UP001187859"/>
    </source>
</evidence>
<dbReference type="Proteomes" id="UP001187859">
    <property type="component" value="Unassembled WGS sequence"/>
</dbReference>
<dbReference type="EMBL" id="JASGOQ010000001">
    <property type="protein sequence ID" value="MDV5390780.1"/>
    <property type="molecule type" value="Genomic_DNA"/>
</dbReference>
<protein>
    <submittedName>
        <fullName evidence="1">Uncharacterized protein</fullName>
    </submittedName>
</protein>